<evidence type="ECO:0000313" key="3">
    <source>
        <dbReference type="Proteomes" id="UP000202419"/>
    </source>
</evidence>
<proteinExistence type="predicted"/>
<organismHost>
    <name type="scientific">Chlorella</name>
    <dbReference type="NCBI Taxonomy" id="3071"/>
</organismHost>
<organism evidence="2 3">
    <name type="scientific">Paramecium bursaria Chlorella virus NY2A</name>
    <name type="common">PBCV-NY2A</name>
    <dbReference type="NCBI Taxonomy" id="46021"/>
    <lineage>
        <taxon>Viruses</taxon>
        <taxon>Varidnaviria</taxon>
        <taxon>Bamfordvirae</taxon>
        <taxon>Nucleocytoviricota</taxon>
        <taxon>Megaviricetes</taxon>
        <taxon>Algavirales</taxon>
        <taxon>Phycodnaviridae</taxon>
        <taxon>Chlorovirus</taxon>
        <taxon>Chlorovirus americanus</taxon>
    </lineage>
</organism>
<protein>
    <submittedName>
        <fullName evidence="2">Uncharacterized protein b030L</fullName>
    </submittedName>
</protein>
<dbReference type="Proteomes" id="UP000202419">
    <property type="component" value="Segment"/>
</dbReference>
<feature type="transmembrane region" description="Helical" evidence="1">
    <location>
        <begin position="12"/>
        <end position="30"/>
    </location>
</feature>
<evidence type="ECO:0000313" key="2">
    <source>
        <dbReference type="EMBL" id="ABT14429.1"/>
    </source>
</evidence>
<dbReference type="EMBL" id="DQ491002">
    <property type="protein sequence ID" value="ABT14429.1"/>
    <property type="molecule type" value="Genomic_DNA"/>
</dbReference>
<evidence type="ECO:0000256" key="1">
    <source>
        <dbReference type="SAM" id="Phobius"/>
    </source>
</evidence>
<keyword evidence="1" id="KW-0472">Membrane</keyword>
<reference evidence="2 3" key="1">
    <citation type="journal article" date="2007" name="Virology">
        <title>Sequence and annotation of the 369-kb NY-2A and the 345-kb AR158 viruses that infect Chlorella NC64A.</title>
        <authorList>
            <person name="Fitzgerald L.A."/>
            <person name="Graves M.V."/>
            <person name="Li X."/>
            <person name="Feldblyum T."/>
            <person name="Nierman W.C."/>
            <person name="Van Etten J.L."/>
        </authorList>
    </citation>
    <scope>NUCLEOTIDE SEQUENCE [LARGE SCALE GENOMIC DNA]</scope>
    <source>
        <strain evidence="2 3">NY-2A</strain>
    </source>
</reference>
<keyword evidence="1" id="KW-0812">Transmembrane</keyword>
<gene>
    <name evidence="2" type="primary">b030L</name>
    <name evidence="2" type="ORF">NY2A_b030L</name>
</gene>
<dbReference type="KEGG" id="vg:5659566"/>
<feature type="transmembrane region" description="Helical" evidence="1">
    <location>
        <begin position="50"/>
        <end position="69"/>
    </location>
</feature>
<keyword evidence="3" id="KW-1185">Reference proteome</keyword>
<dbReference type="GeneID" id="5659566"/>
<sequence>MWTLITTAHSIVIRVTTSLCCLLVLTYLMIGRISIQHIFLQVERVNLKCLIAMVRNSTICIIAIFLLFLMTVKHMLTNSCT</sequence>
<accession>A7IVQ5</accession>
<dbReference type="RefSeq" id="YP_001497226.1">
    <property type="nucleotide sequence ID" value="NC_009898.1"/>
</dbReference>
<name>A7IVQ5_PBCVN</name>
<keyword evidence="1" id="KW-1133">Transmembrane helix</keyword>